<dbReference type="OrthoDB" id="2416330at2759"/>
<keyword evidence="3" id="KW-1185">Reference proteome</keyword>
<feature type="domain" description="TLDc" evidence="1">
    <location>
        <begin position="91"/>
        <end position="165"/>
    </location>
</feature>
<gene>
    <name evidence="2" type="ORF">ALEPTO_LOCUS8462</name>
</gene>
<dbReference type="Proteomes" id="UP000789508">
    <property type="component" value="Unassembled WGS sequence"/>
</dbReference>
<comment type="caution">
    <text evidence="2">The sequence shown here is derived from an EMBL/GenBank/DDBJ whole genome shotgun (WGS) entry which is preliminary data.</text>
</comment>
<dbReference type="AlphaFoldDB" id="A0A9N9GKI9"/>
<protein>
    <submittedName>
        <fullName evidence="2">4549_t:CDS:1</fullName>
    </submittedName>
</protein>
<dbReference type="Pfam" id="PF07534">
    <property type="entry name" value="TLD"/>
    <property type="match status" value="1"/>
</dbReference>
<sequence>MDEIEIWNLIIKWGIINTPTLGKQHVSKWTPQNFTALEKTLHPCIPLIRYSSISSDDYLKKYENGNFGLDLKNSAPPQPVKILPPRSSSIGSKIIDSNHAKLISAWNDKKDSADFSDNFCRSSYEFKLLYRGSRDGFNASKFRELCGSETQTVVVVKTNQIGGIFVAITLAI</sequence>
<evidence type="ECO:0000313" key="2">
    <source>
        <dbReference type="EMBL" id="CAG8608533.1"/>
    </source>
</evidence>
<evidence type="ECO:0000259" key="1">
    <source>
        <dbReference type="Pfam" id="PF07534"/>
    </source>
</evidence>
<reference evidence="2" key="1">
    <citation type="submission" date="2021-06" db="EMBL/GenBank/DDBJ databases">
        <authorList>
            <person name="Kallberg Y."/>
            <person name="Tangrot J."/>
            <person name="Rosling A."/>
        </authorList>
    </citation>
    <scope>NUCLEOTIDE SEQUENCE</scope>
    <source>
        <strain evidence="2">FL130A</strain>
    </source>
</reference>
<evidence type="ECO:0000313" key="3">
    <source>
        <dbReference type="Proteomes" id="UP000789508"/>
    </source>
</evidence>
<accession>A0A9N9GKI9</accession>
<organism evidence="2 3">
    <name type="scientific">Ambispora leptoticha</name>
    <dbReference type="NCBI Taxonomy" id="144679"/>
    <lineage>
        <taxon>Eukaryota</taxon>
        <taxon>Fungi</taxon>
        <taxon>Fungi incertae sedis</taxon>
        <taxon>Mucoromycota</taxon>
        <taxon>Glomeromycotina</taxon>
        <taxon>Glomeromycetes</taxon>
        <taxon>Archaeosporales</taxon>
        <taxon>Ambisporaceae</taxon>
        <taxon>Ambispora</taxon>
    </lineage>
</organism>
<proteinExistence type="predicted"/>
<dbReference type="EMBL" id="CAJVPS010004825">
    <property type="protein sequence ID" value="CAG8608533.1"/>
    <property type="molecule type" value="Genomic_DNA"/>
</dbReference>
<name>A0A9N9GKI9_9GLOM</name>
<dbReference type="InterPro" id="IPR006571">
    <property type="entry name" value="TLDc_dom"/>
</dbReference>